<name>A0A158AW50_9BURK</name>
<reference evidence="3" key="1">
    <citation type="submission" date="2016-01" db="EMBL/GenBank/DDBJ databases">
        <authorList>
            <person name="Peeters Charlotte."/>
        </authorList>
    </citation>
    <scope>NUCLEOTIDE SEQUENCE [LARGE SCALE GENOMIC DNA]</scope>
</reference>
<evidence type="ECO:0000313" key="2">
    <source>
        <dbReference type="EMBL" id="SAK61973.1"/>
    </source>
</evidence>
<feature type="transmembrane region" description="Helical" evidence="1">
    <location>
        <begin position="86"/>
        <end position="112"/>
    </location>
</feature>
<accession>A0A158AW50</accession>
<dbReference type="PANTHER" id="PTHR36109">
    <property type="entry name" value="MEMBRANE PROTEIN-RELATED"/>
    <property type="match status" value="1"/>
</dbReference>
<dbReference type="Proteomes" id="UP000054624">
    <property type="component" value="Unassembled WGS sequence"/>
</dbReference>
<dbReference type="STRING" id="1777137.AWB76_03155"/>
<keyword evidence="1" id="KW-1133">Transmembrane helix</keyword>
<evidence type="ECO:0008006" key="4">
    <source>
        <dbReference type="Google" id="ProtNLM"/>
    </source>
</evidence>
<keyword evidence="3" id="KW-1185">Reference proteome</keyword>
<organism evidence="2 3">
    <name type="scientific">Caballeronia temeraria</name>
    <dbReference type="NCBI Taxonomy" id="1777137"/>
    <lineage>
        <taxon>Bacteria</taxon>
        <taxon>Pseudomonadati</taxon>
        <taxon>Pseudomonadota</taxon>
        <taxon>Betaproteobacteria</taxon>
        <taxon>Burkholderiales</taxon>
        <taxon>Burkholderiaceae</taxon>
        <taxon>Caballeronia</taxon>
    </lineage>
</organism>
<keyword evidence="1" id="KW-0472">Membrane</keyword>
<dbReference type="OrthoDB" id="8775484at2"/>
<proteinExistence type="predicted"/>
<keyword evidence="1" id="KW-0812">Transmembrane</keyword>
<dbReference type="InterPro" id="IPR052948">
    <property type="entry name" value="Low_temp-induced_all0457"/>
</dbReference>
<feature type="transmembrane region" description="Helical" evidence="1">
    <location>
        <begin position="58"/>
        <end position="80"/>
    </location>
</feature>
<evidence type="ECO:0000256" key="1">
    <source>
        <dbReference type="SAM" id="Phobius"/>
    </source>
</evidence>
<protein>
    <recommendedName>
        <fullName evidence="4">DUF1269 domain-containing protein</fullName>
    </recommendedName>
</protein>
<sequence length="169" mass="18082">MRRIYFLLPSVASAKGIIDELLLKRIEWRHIHVLARPHEPPEDLPQATLVQRSDLLPALARGTAAGGVTGVLAGLVAMAFPPAGLTIAGGAVVCMTLASMGFGAWAATMIGVGIPNTRLRRFEHAIEDGELLMMVDVPKDRVEEIEALVKSHHPEADVEGADPTIPAFP</sequence>
<dbReference type="RefSeq" id="WP_061160999.1">
    <property type="nucleotide sequence ID" value="NZ_FCOI02000009.1"/>
</dbReference>
<dbReference type="PANTHER" id="PTHR36109:SF2">
    <property type="entry name" value="MEMBRANE PROTEIN"/>
    <property type="match status" value="1"/>
</dbReference>
<dbReference type="EMBL" id="FCOI02000009">
    <property type="protein sequence ID" value="SAK61973.1"/>
    <property type="molecule type" value="Genomic_DNA"/>
</dbReference>
<dbReference type="AlphaFoldDB" id="A0A158AW50"/>
<gene>
    <name evidence="2" type="ORF">AWB76_03155</name>
</gene>
<evidence type="ECO:0000313" key="3">
    <source>
        <dbReference type="Proteomes" id="UP000054624"/>
    </source>
</evidence>